<proteinExistence type="predicted"/>
<dbReference type="Proteomes" id="UP001596157">
    <property type="component" value="Unassembled WGS sequence"/>
</dbReference>
<dbReference type="PANTHER" id="PTHR33371:SF19">
    <property type="entry name" value="MCE-FAMILY PROTEIN MCE4A"/>
    <property type="match status" value="1"/>
</dbReference>
<feature type="transmembrane region" description="Helical" evidence="1">
    <location>
        <begin position="12"/>
        <end position="33"/>
    </location>
</feature>
<evidence type="ECO:0000313" key="5">
    <source>
        <dbReference type="Proteomes" id="UP001596157"/>
    </source>
</evidence>
<accession>A0ABW0EQ45</accession>
<dbReference type="InterPro" id="IPR005693">
    <property type="entry name" value="Mce"/>
</dbReference>
<organism evidence="4 5">
    <name type="scientific">Actinokineospora guangxiensis</name>
    <dbReference type="NCBI Taxonomy" id="1490288"/>
    <lineage>
        <taxon>Bacteria</taxon>
        <taxon>Bacillati</taxon>
        <taxon>Actinomycetota</taxon>
        <taxon>Actinomycetes</taxon>
        <taxon>Pseudonocardiales</taxon>
        <taxon>Pseudonocardiaceae</taxon>
        <taxon>Actinokineospora</taxon>
    </lineage>
</organism>
<keyword evidence="1" id="KW-0472">Membrane</keyword>
<dbReference type="RefSeq" id="WP_378249254.1">
    <property type="nucleotide sequence ID" value="NZ_JBHSKF010000011.1"/>
</dbReference>
<feature type="domain" description="Mce/MlaD" evidence="2">
    <location>
        <begin position="40"/>
        <end position="116"/>
    </location>
</feature>
<dbReference type="InterPro" id="IPR003399">
    <property type="entry name" value="Mce/MlaD"/>
</dbReference>
<keyword evidence="1" id="KW-0812">Transmembrane</keyword>
<dbReference type="EMBL" id="JBHSKF010000011">
    <property type="protein sequence ID" value="MFC5289404.1"/>
    <property type="molecule type" value="Genomic_DNA"/>
</dbReference>
<evidence type="ECO:0000259" key="2">
    <source>
        <dbReference type="Pfam" id="PF02470"/>
    </source>
</evidence>
<dbReference type="Pfam" id="PF11887">
    <property type="entry name" value="Mce4_CUP1"/>
    <property type="match status" value="1"/>
</dbReference>
<dbReference type="InterPro" id="IPR052336">
    <property type="entry name" value="MlaD_Phospholipid_Transporter"/>
</dbReference>
<dbReference type="PANTHER" id="PTHR33371">
    <property type="entry name" value="INTERMEMBRANE PHOSPHOLIPID TRANSPORT SYSTEM BINDING PROTEIN MLAD-RELATED"/>
    <property type="match status" value="1"/>
</dbReference>
<protein>
    <submittedName>
        <fullName evidence="4">MCE family protein</fullName>
    </submittedName>
</protein>
<dbReference type="InterPro" id="IPR024516">
    <property type="entry name" value="Mce_C"/>
</dbReference>
<comment type="caution">
    <text evidence="4">The sequence shown here is derived from an EMBL/GenBank/DDBJ whole genome shotgun (WGS) entry which is preliminary data.</text>
</comment>
<evidence type="ECO:0000259" key="3">
    <source>
        <dbReference type="Pfam" id="PF11887"/>
    </source>
</evidence>
<dbReference type="Pfam" id="PF02470">
    <property type="entry name" value="MlaD"/>
    <property type="match status" value="1"/>
</dbReference>
<evidence type="ECO:0000256" key="1">
    <source>
        <dbReference type="SAM" id="Phobius"/>
    </source>
</evidence>
<reference evidence="5" key="1">
    <citation type="journal article" date="2019" name="Int. J. Syst. Evol. Microbiol.">
        <title>The Global Catalogue of Microorganisms (GCM) 10K type strain sequencing project: providing services to taxonomists for standard genome sequencing and annotation.</title>
        <authorList>
            <consortium name="The Broad Institute Genomics Platform"/>
            <consortium name="The Broad Institute Genome Sequencing Center for Infectious Disease"/>
            <person name="Wu L."/>
            <person name="Ma J."/>
        </authorList>
    </citation>
    <scope>NUCLEOTIDE SEQUENCE [LARGE SCALE GENOMIC DNA]</scope>
    <source>
        <strain evidence="5">CCUG 59778</strain>
    </source>
</reference>
<evidence type="ECO:0000313" key="4">
    <source>
        <dbReference type="EMBL" id="MFC5289404.1"/>
    </source>
</evidence>
<sequence>MRRRASTRRRNQALGVVFIVLLGALGWLTVAIYNKDFASTVAVTLRADRAGSQLRVNADVKVRGMVVGSVREIRTRGDGVAVELDLDPDKSELLPENVTARLLPKTLFGQRYVSLVLPETPDGPLREGQTIAQDTSERAIEIEKALRDLLPVLQAVQPQKLASTLGAVSQALEGRGGTLGETLSLLDDYLAEINPELPTLKEDITRFADTVAVYEDAAPDIVDALTGLTTTSKTLVEQRDQLGTLFATLTTTADDLDRFLRGNRDTLIGLADSSRPTLELLARYSPVFPCLTKAVVGLKPDLEKAFGVGTNEPGLHVKLQVKTDRGAYRPGADAPRYDRGGGPRCYAAGLAAGSTAATPAAYAPDGLGLANSPAENAFVGELVAAAAGVAPAEVGGFGGLLVGPLLRGAEVELS</sequence>
<keyword evidence="1" id="KW-1133">Transmembrane helix</keyword>
<dbReference type="NCBIfam" id="TIGR00996">
    <property type="entry name" value="Mtu_fam_mce"/>
    <property type="match status" value="1"/>
</dbReference>
<name>A0ABW0EQ45_9PSEU</name>
<gene>
    <name evidence="4" type="ORF">ACFPM7_20325</name>
</gene>
<keyword evidence="5" id="KW-1185">Reference proteome</keyword>
<feature type="domain" description="Mammalian cell entry C-terminal" evidence="3">
    <location>
        <begin position="124"/>
        <end position="343"/>
    </location>
</feature>